<comment type="caution">
    <text evidence="2">The sequence shown here is derived from an EMBL/GenBank/DDBJ whole genome shotgun (WGS) entry which is preliminary data.</text>
</comment>
<protein>
    <recommendedName>
        <fullName evidence="1">Transposase IS200-like domain-containing protein</fullName>
    </recommendedName>
</protein>
<dbReference type="NCBIfam" id="NF033573">
    <property type="entry name" value="transpos_IS200"/>
    <property type="match status" value="1"/>
</dbReference>
<dbReference type="GO" id="GO:0006313">
    <property type="term" value="P:DNA transposition"/>
    <property type="evidence" value="ECO:0007669"/>
    <property type="project" value="InterPro"/>
</dbReference>
<feature type="domain" description="Transposase IS200-like" evidence="1">
    <location>
        <begin position="10"/>
        <end position="98"/>
    </location>
</feature>
<evidence type="ECO:0000313" key="2">
    <source>
        <dbReference type="EMBL" id="MCI0182376.1"/>
    </source>
</evidence>
<accession>A0A9X1V6F3</accession>
<dbReference type="Proteomes" id="UP001139263">
    <property type="component" value="Unassembled WGS sequence"/>
</dbReference>
<evidence type="ECO:0000313" key="3">
    <source>
        <dbReference type="Proteomes" id="UP001139263"/>
    </source>
</evidence>
<dbReference type="Pfam" id="PF01797">
    <property type="entry name" value="Y1_Tnp"/>
    <property type="match status" value="1"/>
</dbReference>
<keyword evidence="3" id="KW-1185">Reference proteome</keyword>
<proteinExistence type="predicted"/>
<dbReference type="PANTHER" id="PTHR33360">
    <property type="entry name" value="TRANSPOSASE FOR INSERTION SEQUENCE ELEMENT IS200"/>
    <property type="match status" value="1"/>
</dbReference>
<gene>
    <name evidence="2" type="ORF">MM817_00635</name>
</gene>
<dbReference type="EMBL" id="JALBUF010000001">
    <property type="protein sequence ID" value="MCI0182376.1"/>
    <property type="molecule type" value="Genomic_DNA"/>
</dbReference>
<dbReference type="InterPro" id="IPR002686">
    <property type="entry name" value="Transposase_17"/>
</dbReference>
<dbReference type="SUPFAM" id="SSF143422">
    <property type="entry name" value="Transposase IS200-like"/>
    <property type="match status" value="1"/>
</dbReference>
<organism evidence="2 3">
    <name type="scientific">Sulfoacidibacillus ferrooxidans</name>
    <dbReference type="NCBI Taxonomy" id="2005001"/>
    <lineage>
        <taxon>Bacteria</taxon>
        <taxon>Bacillati</taxon>
        <taxon>Bacillota</taxon>
        <taxon>Bacilli</taxon>
        <taxon>Bacillales</taxon>
        <taxon>Alicyclobacillaceae</taxon>
        <taxon>Sulfoacidibacillus</taxon>
    </lineage>
</organism>
<sequence>MELESNHHSVFLMYDHLILVVKYRRKVIDDAISDRLREIFEYIQPNDNITLQEWNHDRDHVHVLFKAHPHSELSMFINAYKSASSRLIKKEFPHIRKSL</sequence>
<dbReference type="GO" id="GO:0003677">
    <property type="term" value="F:DNA binding"/>
    <property type="evidence" value="ECO:0007669"/>
    <property type="project" value="InterPro"/>
</dbReference>
<dbReference type="AlphaFoldDB" id="A0A9X1V6F3"/>
<dbReference type="InterPro" id="IPR036515">
    <property type="entry name" value="Transposase_17_sf"/>
</dbReference>
<name>A0A9X1V6F3_9BACL</name>
<dbReference type="GO" id="GO:0004803">
    <property type="term" value="F:transposase activity"/>
    <property type="evidence" value="ECO:0007669"/>
    <property type="project" value="InterPro"/>
</dbReference>
<dbReference type="SMART" id="SM01321">
    <property type="entry name" value="Y1_Tnp"/>
    <property type="match status" value="1"/>
</dbReference>
<evidence type="ECO:0000259" key="1">
    <source>
        <dbReference type="SMART" id="SM01321"/>
    </source>
</evidence>
<dbReference type="PANTHER" id="PTHR33360:SF4">
    <property type="entry name" value="TRANSPOSASE IS200-LIKE PROTEIN"/>
    <property type="match status" value="1"/>
</dbReference>
<reference evidence="2" key="1">
    <citation type="submission" date="2022-03" db="EMBL/GenBank/DDBJ databases">
        <title>Draft Genome Sequence of Firmicute Strain S0AB, a Heterotrophic Iron/Sulfur-Oxidizing Extreme Acidophile.</title>
        <authorList>
            <person name="Vergara E."/>
            <person name="Pakostova E."/>
            <person name="Johnson D.B."/>
            <person name="Holmes D.S."/>
        </authorList>
    </citation>
    <scope>NUCLEOTIDE SEQUENCE</scope>
    <source>
        <strain evidence="2">S0AB</strain>
    </source>
</reference>
<dbReference type="Gene3D" id="3.30.70.1290">
    <property type="entry name" value="Transposase IS200-like"/>
    <property type="match status" value="1"/>
</dbReference>